<dbReference type="Proteomes" id="UP000541444">
    <property type="component" value="Unassembled WGS sequence"/>
</dbReference>
<sequence length="204" mass="23248">MNVGKLEWLTKAKAMVAYALLNVKGVPSTAKHWEGAKMEEMYYLRKRAIGASLFPSLGECSLVEGDGLAVVTLLRDKIYMKQMNITETQMRLQIHIVFLRERKGHGVIFRRLGSFYRDDNLGVHRRGVSVLSKAAMSRGLSPFVYVVYYHILDTLLLLPSFILDYRIKHPSLTFLILCRCFLLGLIGYTNIVTWTFSLYNCGSS</sequence>
<gene>
    <name evidence="2" type="ORF">GIB67_013110</name>
</gene>
<keyword evidence="1" id="KW-0472">Membrane</keyword>
<dbReference type="AlphaFoldDB" id="A0A7J7NP73"/>
<keyword evidence="1" id="KW-1133">Transmembrane helix</keyword>
<proteinExistence type="predicted"/>
<feature type="transmembrane region" description="Helical" evidence="1">
    <location>
        <begin position="143"/>
        <end position="162"/>
    </location>
</feature>
<feature type="transmembrane region" description="Helical" evidence="1">
    <location>
        <begin position="174"/>
        <end position="199"/>
    </location>
</feature>
<reference evidence="2 3" key="1">
    <citation type="journal article" date="2020" name="IScience">
        <title>Genome Sequencing of the Endangered Kingdonia uniflora (Circaeasteraceae, Ranunculales) Reveals Potential Mechanisms of Evolutionary Specialization.</title>
        <authorList>
            <person name="Sun Y."/>
            <person name="Deng T."/>
            <person name="Zhang A."/>
            <person name="Moore M.J."/>
            <person name="Landis J.B."/>
            <person name="Lin N."/>
            <person name="Zhang H."/>
            <person name="Zhang X."/>
            <person name="Huang J."/>
            <person name="Zhang X."/>
            <person name="Sun H."/>
            <person name="Wang H."/>
        </authorList>
    </citation>
    <scope>NUCLEOTIDE SEQUENCE [LARGE SCALE GENOMIC DNA]</scope>
    <source>
        <strain evidence="2">TB1705</strain>
        <tissue evidence="2">Leaf</tissue>
    </source>
</reference>
<organism evidence="2 3">
    <name type="scientific">Kingdonia uniflora</name>
    <dbReference type="NCBI Taxonomy" id="39325"/>
    <lineage>
        <taxon>Eukaryota</taxon>
        <taxon>Viridiplantae</taxon>
        <taxon>Streptophyta</taxon>
        <taxon>Embryophyta</taxon>
        <taxon>Tracheophyta</taxon>
        <taxon>Spermatophyta</taxon>
        <taxon>Magnoliopsida</taxon>
        <taxon>Ranunculales</taxon>
        <taxon>Circaeasteraceae</taxon>
        <taxon>Kingdonia</taxon>
    </lineage>
</organism>
<comment type="caution">
    <text evidence="2">The sequence shown here is derived from an EMBL/GenBank/DDBJ whole genome shotgun (WGS) entry which is preliminary data.</text>
</comment>
<dbReference type="OrthoDB" id="1728340at2759"/>
<protein>
    <submittedName>
        <fullName evidence="2">Uncharacterized protein</fullName>
    </submittedName>
</protein>
<dbReference type="EMBL" id="JACGCM010000684">
    <property type="protein sequence ID" value="KAF6168728.1"/>
    <property type="molecule type" value="Genomic_DNA"/>
</dbReference>
<evidence type="ECO:0000256" key="1">
    <source>
        <dbReference type="SAM" id="Phobius"/>
    </source>
</evidence>
<evidence type="ECO:0000313" key="2">
    <source>
        <dbReference type="EMBL" id="KAF6168728.1"/>
    </source>
</evidence>
<evidence type="ECO:0000313" key="3">
    <source>
        <dbReference type="Proteomes" id="UP000541444"/>
    </source>
</evidence>
<accession>A0A7J7NP73</accession>
<keyword evidence="1" id="KW-0812">Transmembrane</keyword>
<name>A0A7J7NP73_9MAGN</name>
<keyword evidence="3" id="KW-1185">Reference proteome</keyword>